<evidence type="ECO:0000256" key="7">
    <source>
        <dbReference type="ARBA" id="ARBA00022967"/>
    </source>
</evidence>
<evidence type="ECO:0000256" key="10">
    <source>
        <dbReference type="ARBA" id="ARBA00024432"/>
    </source>
</evidence>
<keyword evidence="8" id="KW-0472">Membrane</keyword>
<sequence length="229" mass="25351">MGLEVKDITKSFGTGQAKTDVLKGVNFEVKTGEFVILSGASGSGKSTLLTILGGLQDPDTGKIIYNGAPLFSKEKTNSDMRLTEIGFIFQASHLVPYLSVRDQLTLVGQEAGMSKKDAKARAEQLLDQIGLKHRLDAYPFMLSRGEKQRVAIMRAFMNNPKIILADEPTASLDAHRATEVTEMIRERITNEDMVGILITHDTRLFDYADRVIDLFDGKIINKKDDSEEV</sequence>
<dbReference type="InterPro" id="IPR003439">
    <property type="entry name" value="ABC_transporter-like_ATP-bd"/>
</dbReference>
<reference evidence="13 14" key="1">
    <citation type="journal article" date="2013" name="Genome Announc.">
        <title>Draft Genome Sequence of Staphylococcus simulans UMC-CNS-990, Isolated from a Case of Chronic Bovine Mastitis.</title>
        <authorList>
            <person name="Calcutt M.J."/>
            <person name="Foecking M.F."/>
            <person name="Hsieh H.Y."/>
            <person name="Perry J."/>
            <person name="Stewart G.C."/>
            <person name="Middleton J.R."/>
        </authorList>
    </citation>
    <scope>NUCLEOTIDE SEQUENCE [LARGE SCALE GENOMIC DNA]</scope>
    <source>
        <strain evidence="13 14">UMC-CNS-990</strain>
    </source>
</reference>
<keyword evidence="14" id="KW-1185">Reference proteome</keyword>
<dbReference type="Pfam" id="PF00005">
    <property type="entry name" value="ABC_tran"/>
    <property type="match status" value="1"/>
</dbReference>
<dbReference type="Gene3D" id="3.40.50.300">
    <property type="entry name" value="P-loop containing nucleotide triphosphate hydrolases"/>
    <property type="match status" value="1"/>
</dbReference>
<evidence type="ECO:0000256" key="1">
    <source>
        <dbReference type="ARBA" id="ARBA00004202"/>
    </source>
</evidence>
<name>A0ABP2YXK9_STASI</name>
<dbReference type="InterPro" id="IPR027417">
    <property type="entry name" value="P-loop_NTPase"/>
</dbReference>
<evidence type="ECO:0000256" key="8">
    <source>
        <dbReference type="ARBA" id="ARBA00023136"/>
    </source>
</evidence>
<keyword evidence="7" id="KW-1278">Translocase</keyword>
<dbReference type="RefSeq" id="WP_023015051.1">
    <property type="nucleotide sequence ID" value="NZ_AXDY01000002.1"/>
</dbReference>
<comment type="caution">
    <text evidence="13">The sequence shown here is derived from an EMBL/GenBank/DDBJ whole genome shotgun (WGS) entry which is preliminary data.</text>
</comment>
<feature type="domain" description="ABC transporter" evidence="12">
    <location>
        <begin position="3"/>
        <end position="229"/>
    </location>
</feature>
<comment type="subcellular location">
    <subcellularLocation>
        <location evidence="1">Cell membrane</location>
        <topology evidence="1">Peripheral membrane protein</topology>
    </subcellularLocation>
</comment>
<evidence type="ECO:0000313" key="13">
    <source>
        <dbReference type="EMBL" id="ERS94365.1"/>
    </source>
</evidence>
<evidence type="ECO:0000256" key="5">
    <source>
        <dbReference type="ARBA" id="ARBA00022741"/>
    </source>
</evidence>
<dbReference type="PANTHER" id="PTHR24220">
    <property type="entry name" value="IMPORT ATP-BINDING PROTEIN"/>
    <property type="match status" value="1"/>
</dbReference>
<evidence type="ECO:0000256" key="11">
    <source>
        <dbReference type="ARBA" id="ARBA00024721"/>
    </source>
</evidence>
<organism evidence="13 14">
    <name type="scientific">Staphylococcus simulans UMC-CNS-990</name>
    <dbReference type="NCBI Taxonomy" id="1405498"/>
    <lineage>
        <taxon>Bacteria</taxon>
        <taxon>Bacillati</taxon>
        <taxon>Bacillota</taxon>
        <taxon>Bacilli</taxon>
        <taxon>Bacillales</taxon>
        <taxon>Staphylococcaceae</taxon>
        <taxon>Staphylococcus</taxon>
    </lineage>
</organism>
<accession>A0ABP2YXK9</accession>
<evidence type="ECO:0000256" key="9">
    <source>
        <dbReference type="ARBA" id="ARBA00024359"/>
    </source>
</evidence>
<keyword evidence="4" id="KW-1003">Cell membrane</keyword>
<evidence type="ECO:0000256" key="6">
    <source>
        <dbReference type="ARBA" id="ARBA00022840"/>
    </source>
</evidence>
<dbReference type="Proteomes" id="UP000017131">
    <property type="component" value="Unassembled WGS sequence"/>
</dbReference>
<dbReference type="SUPFAM" id="SSF52540">
    <property type="entry name" value="P-loop containing nucleoside triphosphate hydrolases"/>
    <property type="match status" value="1"/>
</dbReference>
<dbReference type="InterPro" id="IPR003593">
    <property type="entry name" value="AAA+_ATPase"/>
</dbReference>
<keyword evidence="5" id="KW-0547">Nucleotide-binding</keyword>
<protein>
    <recommendedName>
        <fullName evidence="10">Putative hemin import ATP-binding protein HrtA</fullName>
    </recommendedName>
</protein>
<dbReference type="SMART" id="SM00382">
    <property type="entry name" value="AAA"/>
    <property type="match status" value="1"/>
</dbReference>
<dbReference type="GO" id="GO:0005524">
    <property type="term" value="F:ATP binding"/>
    <property type="evidence" value="ECO:0007669"/>
    <property type="project" value="UniProtKB-KW"/>
</dbReference>
<comment type="similarity">
    <text evidence="9">Belongs to the ABC transporter superfamily. HrtA family.</text>
</comment>
<gene>
    <name evidence="13" type="ORF">SSIM_02620</name>
</gene>
<evidence type="ECO:0000313" key="14">
    <source>
        <dbReference type="Proteomes" id="UP000017131"/>
    </source>
</evidence>
<keyword evidence="3" id="KW-0813">Transport</keyword>
<comment type="subunit">
    <text evidence="2">The complex is composed of two ATP-binding proteins (HrtA), two transmembrane proteins (HrtB) and a solute-binding protein.</text>
</comment>
<dbReference type="InterPro" id="IPR015854">
    <property type="entry name" value="ABC_transpr_LolD-like"/>
</dbReference>
<comment type="function">
    <text evidence="11">Part of the ABC transporter complex hrt involved in hemin import. Responsible for energy coupling to the transport system.</text>
</comment>
<dbReference type="InterPro" id="IPR017911">
    <property type="entry name" value="MacB-like_ATP-bd"/>
</dbReference>
<evidence type="ECO:0000259" key="12">
    <source>
        <dbReference type="PROSITE" id="PS50893"/>
    </source>
</evidence>
<keyword evidence="6 13" id="KW-0067">ATP-binding</keyword>
<dbReference type="PROSITE" id="PS50893">
    <property type="entry name" value="ABC_TRANSPORTER_2"/>
    <property type="match status" value="1"/>
</dbReference>
<dbReference type="CDD" id="cd03255">
    <property type="entry name" value="ABC_MJ0796_LolCDE_FtsE"/>
    <property type="match status" value="1"/>
</dbReference>
<evidence type="ECO:0000256" key="3">
    <source>
        <dbReference type="ARBA" id="ARBA00022448"/>
    </source>
</evidence>
<evidence type="ECO:0000256" key="2">
    <source>
        <dbReference type="ARBA" id="ARBA00011131"/>
    </source>
</evidence>
<proteinExistence type="inferred from homology"/>
<dbReference type="EMBL" id="AXDY01000002">
    <property type="protein sequence ID" value="ERS94365.1"/>
    <property type="molecule type" value="Genomic_DNA"/>
</dbReference>
<evidence type="ECO:0000256" key="4">
    <source>
        <dbReference type="ARBA" id="ARBA00022475"/>
    </source>
</evidence>
<dbReference type="PANTHER" id="PTHR24220:SF666">
    <property type="entry name" value="HEMIN IMPORT ATP-BINDING PROTEIN HRTA-RELATED"/>
    <property type="match status" value="1"/>
</dbReference>